<accession>A0A956SDZ5</accession>
<dbReference type="InterPro" id="IPR030836">
    <property type="entry name" value="ABC_peri_PhnD-like"/>
</dbReference>
<feature type="region of interest" description="Disordered" evidence="3">
    <location>
        <begin position="48"/>
        <end position="70"/>
    </location>
</feature>
<dbReference type="PANTHER" id="PTHR35841">
    <property type="entry name" value="PHOSPHONATES-BINDING PERIPLASMIC PROTEIN"/>
    <property type="match status" value="1"/>
</dbReference>
<feature type="region of interest" description="Disordered" evidence="3">
    <location>
        <begin position="1"/>
        <end position="23"/>
    </location>
</feature>
<proteinExistence type="inferred from homology"/>
<evidence type="ECO:0000256" key="2">
    <source>
        <dbReference type="ARBA" id="ARBA00022729"/>
    </source>
</evidence>
<evidence type="ECO:0000256" key="3">
    <source>
        <dbReference type="SAM" id="MobiDB-lite"/>
    </source>
</evidence>
<dbReference type="PANTHER" id="PTHR35841:SF1">
    <property type="entry name" value="PHOSPHONATES-BINDING PERIPLASMIC PROTEIN"/>
    <property type="match status" value="1"/>
</dbReference>
<comment type="similarity">
    <text evidence="1">Belongs to the phosphate/phosphite/phosphonate binding protein family.</text>
</comment>
<dbReference type="SUPFAM" id="SSF53850">
    <property type="entry name" value="Periplasmic binding protein-like II"/>
    <property type="match status" value="1"/>
</dbReference>
<dbReference type="Proteomes" id="UP000739538">
    <property type="component" value="Unassembled WGS sequence"/>
</dbReference>
<reference evidence="4" key="1">
    <citation type="submission" date="2020-04" db="EMBL/GenBank/DDBJ databases">
        <authorList>
            <person name="Zhang T."/>
        </authorList>
    </citation>
    <scope>NUCLEOTIDE SEQUENCE</scope>
    <source>
        <strain evidence="4">HKST-UBA02</strain>
    </source>
</reference>
<dbReference type="AlphaFoldDB" id="A0A956SDZ5"/>
<feature type="compositionally biased region" description="Polar residues" evidence="3">
    <location>
        <begin position="1"/>
        <end position="13"/>
    </location>
</feature>
<dbReference type="GO" id="GO:0055085">
    <property type="term" value="P:transmembrane transport"/>
    <property type="evidence" value="ECO:0007669"/>
    <property type="project" value="InterPro"/>
</dbReference>
<dbReference type="EMBL" id="JAGQHS010000010">
    <property type="protein sequence ID" value="MCA9754808.1"/>
    <property type="molecule type" value="Genomic_DNA"/>
</dbReference>
<sequence length="304" mass="32595">MIRLLPNSNSTAPSDRCQAGPKRARRRFLSTLALTGLVAMLGCGGGDSGGGSSSGEASKTGSTPAKATGQTLRFTAIPDHNTTELRAKYDPVAAHLSSVLGFPVEYVPSADYGASVEMFKNGDVQLAWFGGLTGVQARQAVPGARAIVQGKEDPEYYSYFIANASTGLAPSDDFPMDIAKYKFTFGSQSSTSGRLMPEYYIRQHSGKSPTEFFTHEFGFSGSHDKTVEQVANGTYEVGACNYGTYDKMVADGKVDPAVCKIIWKTPTYADYNFTARPDIDETFGPGTIDKIQKACTAIHDPKLL</sequence>
<evidence type="ECO:0000313" key="5">
    <source>
        <dbReference type="Proteomes" id="UP000739538"/>
    </source>
</evidence>
<organism evidence="4 5">
    <name type="scientific">Eiseniibacteriota bacterium</name>
    <dbReference type="NCBI Taxonomy" id="2212470"/>
    <lineage>
        <taxon>Bacteria</taxon>
        <taxon>Candidatus Eiseniibacteriota</taxon>
    </lineage>
</organism>
<dbReference type="NCBIfam" id="TIGR04553">
    <property type="entry name" value="ABC_peri_selen"/>
    <property type="match status" value="1"/>
</dbReference>
<dbReference type="Gene3D" id="3.40.190.10">
    <property type="entry name" value="Periplasmic binding protein-like II"/>
    <property type="match status" value="2"/>
</dbReference>
<gene>
    <name evidence="4" type="ORF">KDA27_03330</name>
</gene>
<evidence type="ECO:0000256" key="1">
    <source>
        <dbReference type="ARBA" id="ARBA00007162"/>
    </source>
</evidence>
<keyword evidence="2" id="KW-0732">Signal</keyword>
<reference evidence="4" key="2">
    <citation type="journal article" date="2021" name="Microbiome">
        <title>Successional dynamics and alternative stable states in a saline activated sludge microbial community over 9 years.</title>
        <authorList>
            <person name="Wang Y."/>
            <person name="Ye J."/>
            <person name="Ju F."/>
            <person name="Liu L."/>
            <person name="Boyd J.A."/>
            <person name="Deng Y."/>
            <person name="Parks D.H."/>
            <person name="Jiang X."/>
            <person name="Yin X."/>
            <person name="Woodcroft B.J."/>
            <person name="Tyson G.W."/>
            <person name="Hugenholtz P."/>
            <person name="Polz M.F."/>
            <person name="Zhang T."/>
        </authorList>
    </citation>
    <scope>NUCLEOTIDE SEQUENCE</scope>
    <source>
        <strain evidence="4">HKST-UBA02</strain>
    </source>
</reference>
<name>A0A956SDZ5_UNCEI</name>
<protein>
    <submittedName>
        <fullName evidence="4">Selenate ABC transporter substrate-binding protein</fullName>
    </submittedName>
</protein>
<dbReference type="NCBIfam" id="TIGR01098">
    <property type="entry name" value="3A0109s03R"/>
    <property type="match status" value="1"/>
</dbReference>
<evidence type="ECO:0000313" key="4">
    <source>
        <dbReference type="EMBL" id="MCA9754808.1"/>
    </source>
</evidence>
<comment type="caution">
    <text evidence="4">The sequence shown here is derived from an EMBL/GenBank/DDBJ whole genome shotgun (WGS) entry which is preliminary data.</text>
</comment>
<dbReference type="GO" id="GO:0043190">
    <property type="term" value="C:ATP-binding cassette (ABC) transporter complex"/>
    <property type="evidence" value="ECO:0007669"/>
    <property type="project" value="InterPro"/>
</dbReference>
<dbReference type="InterPro" id="IPR005770">
    <property type="entry name" value="PhnD"/>
</dbReference>
<dbReference type="Pfam" id="PF12974">
    <property type="entry name" value="Phosphonate-bd"/>
    <property type="match status" value="1"/>
</dbReference>
<feature type="non-terminal residue" evidence="4">
    <location>
        <position position="304"/>
    </location>
</feature>